<name>A0A163D1G6_PHYB8</name>
<dbReference type="STRING" id="763407.A0A163D1G6"/>
<dbReference type="PANTHER" id="PTHR12358">
    <property type="entry name" value="SPHINGOSINE KINASE"/>
    <property type="match status" value="1"/>
</dbReference>
<dbReference type="GeneID" id="29000465"/>
<evidence type="ECO:0000313" key="2">
    <source>
        <dbReference type="EMBL" id="OAD68020.1"/>
    </source>
</evidence>
<protein>
    <recommendedName>
        <fullName evidence="1">DAGKc domain-containing protein</fullName>
    </recommendedName>
</protein>
<dbReference type="Gene3D" id="3.40.50.10330">
    <property type="entry name" value="Probable inorganic polyphosphate/atp-NAD kinase, domain 1"/>
    <property type="match status" value="1"/>
</dbReference>
<dbReference type="InterPro" id="IPR016064">
    <property type="entry name" value="NAD/diacylglycerol_kinase_sf"/>
</dbReference>
<dbReference type="GO" id="GO:0005737">
    <property type="term" value="C:cytoplasm"/>
    <property type="evidence" value="ECO:0007669"/>
    <property type="project" value="TreeGrafter"/>
</dbReference>
<dbReference type="GO" id="GO:0016020">
    <property type="term" value="C:membrane"/>
    <property type="evidence" value="ECO:0007669"/>
    <property type="project" value="TreeGrafter"/>
</dbReference>
<dbReference type="InterPro" id="IPR017438">
    <property type="entry name" value="ATP-NAD_kinase_N"/>
</dbReference>
<feature type="domain" description="DAGKc" evidence="1">
    <location>
        <begin position="129"/>
        <end position="285"/>
    </location>
</feature>
<dbReference type="AlphaFoldDB" id="A0A163D1G6"/>
<dbReference type="InterPro" id="IPR050187">
    <property type="entry name" value="Lipid_Phosphate_FormReg"/>
</dbReference>
<dbReference type="GO" id="GO:0001727">
    <property type="term" value="F:lipid kinase activity"/>
    <property type="evidence" value="ECO:0007669"/>
    <property type="project" value="TreeGrafter"/>
</dbReference>
<reference evidence="3" key="1">
    <citation type="submission" date="2015-06" db="EMBL/GenBank/DDBJ databases">
        <title>Expansion of signal transduction pathways in fungi by whole-genome duplication.</title>
        <authorList>
            <consortium name="DOE Joint Genome Institute"/>
            <person name="Corrochano L.M."/>
            <person name="Kuo A."/>
            <person name="Marcet-Houben M."/>
            <person name="Polaino S."/>
            <person name="Salamov A."/>
            <person name="Villalobos J.M."/>
            <person name="Alvarez M.I."/>
            <person name="Avalos J."/>
            <person name="Benito E.P."/>
            <person name="Benoit I."/>
            <person name="Burger G."/>
            <person name="Camino L.P."/>
            <person name="Canovas D."/>
            <person name="Cerda-Olmedo E."/>
            <person name="Cheng J.-F."/>
            <person name="Dominguez A."/>
            <person name="Elias M."/>
            <person name="Eslava A.P."/>
            <person name="Glaser F."/>
            <person name="Grimwood J."/>
            <person name="Gutierrez G."/>
            <person name="Heitman J."/>
            <person name="Henrissat B."/>
            <person name="Iturriaga E.A."/>
            <person name="Lang B.F."/>
            <person name="Lavin J.L."/>
            <person name="Lee S."/>
            <person name="Li W."/>
            <person name="Lindquist E."/>
            <person name="Lopez-Garcia S."/>
            <person name="Luque E.M."/>
            <person name="Marcos A.T."/>
            <person name="Martin J."/>
            <person name="McCluskey K."/>
            <person name="Medina H.R."/>
            <person name="Miralles-Duran A."/>
            <person name="Miyazaki A."/>
            <person name="Munoz-Torres E."/>
            <person name="Oguiza J.A."/>
            <person name="Ohm R."/>
            <person name="Olmedo M."/>
            <person name="Orejas M."/>
            <person name="Ortiz-Castellanos L."/>
            <person name="Pisabarro A.G."/>
            <person name="Rodriguez-Romero J."/>
            <person name="Ruiz-Herrera J."/>
            <person name="Ruiz-Vazquez R."/>
            <person name="Sanz C."/>
            <person name="Schackwitz W."/>
            <person name="Schmutz J."/>
            <person name="Shahriari M."/>
            <person name="Shelest E."/>
            <person name="Silva-Franco F."/>
            <person name="Soanes D."/>
            <person name="Syed K."/>
            <person name="Tagua V.G."/>
            <person name="Talbot N.J."/>
            <person name="Thon M."/>
            <person name="De vries R.P."/>
            <person name="Wiebenga A."/>
            <person name="Yadav J.S."/>
            <person name="Braun E.L."/>
            <person name="Baker S."/>
            <person name="Garre V."/>
            <person name="Horwitz B."/>
            <person name="Torres-Martinez S."/>
            <person name="Idnurm A."/>
            <person name="Herrera-Estrella A."/>
            <person name="Gabaldon T."/>
            <person name="Grigoriev I.V."/>
        </authorList>
    </citation>
    <scope>NUCLEOTIDE SEQUENCE [LARGE SCALE GENOMIC DNA]</scope>
    <source>
        <strain evidence="3">NRRL 1555(-)</strain>
    </source>
</reference>
<proteinExistence type="predicted"/>
<dbReference type="Gene3D" id="2.60.200.40">
    <property type="match status" value="1"/>
</dbReference>
<dbReference type="GO" id="GO:0046512">
    <property type="term" value="P:sphingosine biosynthetic process"/>
    <property type="evidence" value="ECO:0007669"/>
    <property type="project" value="TreeGrafter"/>
</dbReference>
<dbReference type="SUPFAM" id="SSF111331">
    <property type="entry name" value="NAD kinase/diacylglycerol kinase-like"/>
    <property type="match status" value="1"/>
</dbReference>
<dbReference type="PROSITE" id="PS50146">
    <property type="entry name" value="DAGK"/>
    <property type="match status" value="1"/>
</dbReference>
<evidence type="ECO:0000313" key="3">
    <source>
        <dbReference type="Proteomes" id="UP000077315"/>
    </source>
</evidence>
<dbReference type="InParanoid" id="A0A163D1G6"/>
<dbReference type="RefSeq" id="XP_018286060.1">
    <property type="nucleotide sequence ID" value="XM_018439559.1"/>
</dbReference>
<keyword evidence="3" id="KW-1185">Reference proteome</keyword>
<evidence type="ECO:0000259" key="1">
    <source>
        <dbReference type="PROSITE" id="PS50146"/>
    </source>
</evidence>
<sequence>MSFSTLIQRKGSPLVLSVKDNILTVFPYENTLIDTTKIESYDLKYLYGIELKNTPPVLDIHICHVNQPAQNEDRKELSSSKHKAAVWERHILSFEALDTTMFADGYKYLGLDAFVNRIRAQNLPESSIIASTHISVILNRHSGLRNAFDNWTDIVQPMLVIAGYKQHNITVVETKADGKTRETAKEIGKAVLENTVPTIVICLGGDGTLHEVVNGLSDAYDLQQTSVKSSQNNHTPPTFRLGVVPSGSGNAFSLSLNLSSIEHSALQIIKGKSEKFKLMDISFGYCSSDSPRWYEDVTYMTDKQPIRLLVVMSWGFHAQVVSQARKLDFSLGNQRFGMVAMDLLTNLKNYSGQVAMIGARKYIRANQKFGNTEEKPILVDGVHDRQFTYFLVSKQASLEPGFNITPFASHSSEDMDVLMFREVTAAQLQEASIKAFQGGRHVTEDEEDLIEYYKTPELFLRVDEPDELCLDGEIHGLGKDGVVHVKIIGPDQGEPEFEAFV</sequence>
<dbReference type="Proteomes" id="UP000077315">
    <property type="component" value="Unassembled WGS sequence"/>
</dbReference>
<dbReference type="VEuPathDB" id="FungiDB:PHYBLDRAFT_188773"/>
<dbReference type="PANTHER" id="PTHR12358:SF108">
    <property type="entry name" value="DAGKC DOMAIN-CONTAINING PROTEIN"/>
    <property type="match status" value="1"/>
</dbReference>
<accession>A0A163D1G6</accession>
<organism evidence="2 3">
    <name type="scientific">Phycomyces blakesleeanus (strain ATCC 8743b / DSM 1359 / FGSC 10004 / NBRC 33097 / NRRL 1555)</name>
    <dbReference type="NCBI Taxonomy" id="763407"/>
    <lineage>
        <taxon>Eukaryota</taxon>
        <taxon>Fungi</taxon>
        <taxon>Fungi incertae sedis</taxon>
        <taxon>Mucoromycota</taxon>
        <taxon>Mucoromycotina</taxon>
        <taxon>Mucoromycetes</taxon>
        <taxon>Mucorales</taxon>
        <taxon>Phycomycetaceae</taxon>
        <taxon>Phycomyces</taxon>
    </lineage>
</organism>
<dbReference type="InterPro" id="IPR001206">
    <property type="entry name" value="Diacylglycerol_kinase_cat_dom"/>
</dbReference>
<dbReference type="EMBL" id="KV440996">
    <property type="protein sequence ID" value="OAD68020.1"/>
    <property type="molecule type" value="Genomic_DNA"/>
</dbReference>
<dbReference type="OrthoDB" id="336240at2759"/>
<dbReference type="Pfam" id="PF00781">
    <property type="entry name" value="DAGK_cat"/>
    <property type="match status" value="1"/>
</dbReference>
<gene>
    <name evidence="2" type="ORF">PHYBLDRAFT_188773</name>
</gene>